<dbReference type="Proteomes" id="UP000037029">
    <property type="component" value="Chromosome"/>
</dbReference>
<dbReference type="InterPro" id="IPR000866">
    <property type="entry name" value="AhpC/TSA"/>
</dbReference>
<dbReference type="CDD" id="cd02970">
    <property type="entry name" value="PRX_like2"/>
    <property type="match status" value="1"/>
</dbReference>
<dbReference type="InterPro" id="IPR013766">
    <property type="entry name" value="Thioredoxin_domain"/>
</dbReference>
<dbReference type="RefSeq" id="WP_048936656.1">
    <property type="nucleotide sequence ID" value="NZ_CP020925.1"/>
</dbReference>
<dbReference type="GO" id="GO:0016209">
    <property type="term" value="F:antioxidant activity"/>
    <property type="evidence" value="ECO:0007669"/>
    <property type="project" value="InterPro"/>
</dbReference>
<sequence length="216" mass="23679">MATIVGDNLRARYAALQAERERDWSPAQLARNAAQRQQLVARFDAATVAQPGDVLPNLELDDVEGAELTLDALTAQGSALFIFFRFAGCPACNIALPYYADTLWPVLRARSIPLVALSPQQPDRLVEIKRRHDLPFAVATDRDNQLGCLLGIAFVPDDRPSPPPAGWIGEVTGTGSWELPQPAALLLGPGRVVQRLQVSPDWLDRPEADDILAWLR</sequence>
<dbReference type="SUPFAM" id="SSF52833">
    <property type="entry name" value="Thioredoxin-like"/>
    <property type="match status" value="1"/>
</dbReference>
<gene>
    <name evidence="2" type="ORF">BV87_13805</name>
</gene>
<dbReference type="AlphaFoldDB" id="A0A0J9D8G0"/>
<dbReference type="InterPro" id="IPR036249">
    <property type="entry name" value="Thioredoxin-like_sf"/>
</dbReference>
<feature type="domain" description="Thioredoxin" evidence="1">
    <location>
        <begin position="49"/>
        <end position="216"/>
    </location>
</feature>
<organism evidence="2 3">
    <name type="scientific">Sphingobium yanoikuyae</name>
    <name type="common">Sphingomonas yanoikuyae</name>
    <dbReference type="NCBI Taxonomy" id="13690"/>
    <lineage>
        <taxon>Bacteria</taxon>
        <taxon>Pseudomonadati</taxon>
        <taxon>Pseudomonadota</taxon>
        <taxon>Alphaproteobacteria</taxon>
        <taxon>Sphingomonadales</taxon>
        <taxon>Sphingomonadaceae</taxon>
        <taxon>Sphingobium</taxon>
    </lineage>
</organism>
<evidence type="ECO:0000313" key="3">
    <source>
        <dbReference type="Proteomes" id="UP000037029"/>
    </source>
</evidence>
<dbReference type="PROSITE" id="PS51352">
    <property type="entry name" value="THIOREDOXIN_2"/>
    <property type="match status" value="1"/>
</dbReference>
<proteinExistence type="predicted"/>
<protein>
    <submittedName>
        <fullName evidence="2">Alkyl hydroperoxide reductase</fullName>
    </submittedName>
</protein>
<accession>A0A0J9D8G0</accession>
<evidence type="ECO:0000259" key="1">
    <source>
        <dbReference type="PROSITE" id="PS51352"/>
    </source>
</evidence>
<dbReference type="GO" id="GO:0016491">
    <property type="term" value="F:oxidoreductase activity"/>
    <property type="evidence" value="ECO:0007669"/>
    <property type="project" value="InterPro"/>
</dbReference>
<dbReference type="Gene3D" id="3.40.30.10">
    <property type="entry name" value="Glutaredoxin"/>
    <property type="match status" value="1"/>
</dbReference>
<name>A0A0J9D8G0_SPHYA</name>
<reference evidence="2 3" key="1">
    <citation type="submission" date="2017-04" db="EMBL/GenBank/DDBJ databases">
        <title>Characterization, genome and methylation analysis of a phthalic acid esters degrading strain Sphingobium yanoikuyae SHJ.</title>
        <authorList>
            <person name="Feng L."/>
        </authorList>
    </citation>
    <scope>NUCLEOTIDE SEQUENCE [LARGE SCALE GENOMIC DNA]</scope>
    <source>
        <strain evidence="2 3">SHJ</strain>
    </source>
</reference>
<dbReference type="EMBL" id="CP020925">
    <property type="protein sequence ID" value="ATP19362.1"/>
    <property type="molecule type" value="Genomic_DNA"/>
</dbReference>
<evidence type="ECO:0000313" key="2">
    <source>
        <dbReference type="EMBL" id="ATP19362.1"/>
    </source>
</evidence>
<dbReference type="Pfam" id="PF00578">
    <property type="entry name" value="AhpC-TSA"/>
    <property type="match status" value="1"/>
</dbReference>